<keyword evidence="5" id="KW-0964">Secreted</keyword>
<keyword evidence="13" id="KW-0482">Metalloprotease</keyword>
<keyword evidence="15" id="KW-1015">Disulfide bond</keyword>
<evidence type="ECO:0000256" key="5">
    <source>
        <dbReference type="ARBA" id="ARBA00022525"/>
    </source>
</evidence>
<keyword evidence="7" id="KW-0645">Protease</keyword>
<evidence type="ECO:0000313" key="20">
    <source>
        <dbReference type="Proteomes" id="UP001152795"/>
    </source>
</evidence>
<dbReference type="PROSITE" id="PS00132">
    <property type="entry name" value="CARBOXYPEPT_ZN_1"/>
    <property type="match status" value="1"/>
</dbReference>
<dbReference type="GO" id="GO:0005615">
    <property type="term" value="C:extracellular space"/>
    <property type="evidence" value="ECO:0007669"/>
    <property type="project" value="TreeGrafter"/>
</dbReference>
<dbReference type="FunFam" id="3.30.70.340:FF:000001">
    <property type="entry name" value="Carboxypeptidase A5"/>
    <property type="match status" value="1"/>
</dbReference>
<evidence type="ECO:0000256" key="9">
    <source>
        <dbReference type="ARBA" id="ARBA00022729"/>
    </source>
</evidence>
<comment type="similarity">
    <text evidence="4 17">Belongs to the peptidase M14 family.</text>
</comment>
<evidence type="ECO:0000256" key="3">
    <source>
        <dbReference type="ARBA" id="ARBA00004613"/>
    </source>
</evidence>
<evidence type="ECO:0000256" key="4">
    <source>
        <dbReference type="ARBA" id="ARBA00005988"/>
    </source>
</evidence>
<dbReference type="InterPro" id="IPR003146">
    <property type="entry name" value="M14A_act_pep"/>
</dbReference>
<keyword evidence="8" id="KW-0479">Metal-binding</keyword>
<dbReference type="InterPro" id="IPR036990">
    <property type="entry name" value="M14A-like_propep"/>
</dbReference>
<reference evidence="19" key="1">
    <citation type="submission" date="2020-04" db="EMBL/GenBank/DDBJ databases">
        <authorList>
            <person name="Alioto T."/>
            <person name="Alioto T."/>
            <person name="Gomez Garrido J."/>
        </authorList>
    </citation>
    <scope>NUCLEOTIDE SEQUENCE</scope>
    <source>
        <strain evidence="19">A484AB</strain>
    </source>
</reference>
<dbReference type="GO" id="GO:0006508">
    <property type="term" value="P:proteolysis"/>
    <property type="evidence" value="ECO:0007669"/>
    <property type="project" value="UniProtKB-KW"/>
</dbReference>
<evidence type="ECO:0000256" key="8">
    <source>
        <dbReference type="ARBA" id="ARBA00022723"/>
    </source>
</evidence>
<dbReference type="InterPro" id="IPR000834">
    <property type="entry name" value="Peptidase_M14"/>
</dbReference>
<dbReference type="FunFam" id="3.40.630.10:FF:000040">
    <property type="entry name" value="zinc carboxypeptidase"/>
    <property type="match status" value="1"/>
</dbReference>
<dbReference type="GO" id="GO:0004181">
    <property type="term" value="F:metallocarboxypeptidase activity"/>
    <property type="evidence" value="ECO:0007669"/>
    <property type="project" value="InterPro"/>
</dbReference>
<dbReference type="AlphaFoldDB" id="A0A6S7FVX0"/>
<comment type="caution">
    <text evidence="19">The sequence shown here is derived from an EMBL/GenBank/DDBJ whole genome shotgun (WGS) entry which is preliminary data.</text>
</comment>
<keyword evidence="12" id="KW-0843">Virulence</keyword>
<dbReference type="PANTHER" id="PTHR11705:SF143">
    <property type="entry name" value="SLL0236 PROTEIN"/>
    <property type="match status" value="1"/>
</dbReference>
<dbReference type="SUPFAM" id="SSF54897">
    <property type="entry name" value="Protease propeptides/inhibitors"/>
    <property type="match status" value="1"/>
</dbReference>
<dbReference type="PROSITE" id="PS52035">
    <property type="entry name" value="PEPTIDASE_M14"/>
    <property type="match status" value="1"/>
</dbReference>
<evidence type="ECO:0000256" key="7">
    <source>
        <dbReference type="ARBA" id="ARBA00022670"/>
    </source>
</evidence>
<dbReference type="InterPro" id="IPR057246">
    <property type="entry name" value="CARBOXYPEPT_ZN_1"/>
</dbReference>
<evidence type="ECO:0000256" key="2">
    <source>
        <dbReference type="ARBA" id="ARBA00003091"/>
    </source>
</evidence>
<evidence type="ECO:0000256" key="17">
    <source>
        <dbReference type="PROSITE-ProRule" id="PRU01379"/>
    </source>
</evidence>
<keyword evidence="9" id="KW-0732">Signal</keyword>
<evidence type="ECO:0000256" key="13">
    <source>
        <dbReference type="ARBA" id="ARBA00023049"/>
    </source>
</evidence>
<keyword evidence="10" id="KW-0378">Hydrolase</keyword>
<name>A0A6S7FVX0_PARCT</name>
<keyword evidence="11" id="KW-0862">Zinc</keyword>
<keyword evidence="6 19" id="KW-0121">Carboxypeptidase</keyword>
<evidence type="ECO:0000256" key="15">
    <source>
        <dbReference type="ARBA" id="ARBA00023157"/>
    </source>
</evidence>
<gene>
    <name evidence="19" type="ORF">PACLA_8A004409</name>
</gene>
<dbReference type="Gene3D" id="3.30.70.340">
    <property type="entry name" value="Metallocarboxypeptidase-like"/>
    <property type="match status" value="1"/>
</dbReference>
<evidence type="ECO:0000256" key="1">
    <source>
        <dbReference type="ARBA" id="ARBA00001947"/>
    </source>
</evidence>
<evidence type="ECO:0000256" key="6">
    <source>
        <dbReference type="ARBA" id="ARBA00022645"/>
    </source>
</evidence>
<dbReference type="GO" id="GO:0008270">
    <property type="term" value="F:zinc ion binding"/>
    <property type="evidence" value="ECO:0007669"/>
    <property type="project" value="InterPro"/>
</dbReference>
<proteinExistence type="inferred from homology"/>
<dbReference type="SUPFAM" id="SSF53187">
    <property type="entry name" value="Zn-dependent exopeptidases"/>
    <property type="match status" value="1"/>
</dbReference>
<dbReference type="Pfam" id="PF02244">
    <property type="entry name" value="Propep_M14"/>
    <property type="match status" value="1"/>
</dbReference>
<dbReference type="PRINTS" id="PR00765">
    <property type="entry name" value="CRBOXYPTASEA"/>
</dbReference>
<protein>
    <submittedName>
        <fullName evidence="19">Carboxypeptidase B-like</fullName>
    </submittedName>
</protein>
<evidence type="ECO:0000313" key="19">
    <source>
        <dbReference type="EMBL" id="CAB3980439.1"/>
    </source>
</evidence>
<evidence type="ECO:0000256" key="11">
    <source>
        <dbReference type="ARBA" id="ARBA00022833"/>
    </source>
</evidence>
<sequence length="480" mass="55042">MIIARSNLVPEPARLTQKLSIKDELILSPRTEILSDSAKERRHTDSHSYQLTHKMISRVMERSLAIFSLLVFIFHISSGAQKVRYDGHKLIRIVPTSNHSLTFLQQLNSASASLGLDFWSYPTTLRQPVDIHIPPNYLQELSNVLQYQNITYRVLVNDLQRLLQKEYSPSGSKPTSEDFDAKYHSYSEILDELRRLVYTTNHAKLVRIGTSYEFNRIYGIEIFENESNARPLIFINCGLHAREWLSPATCMFLVRQLLSNTSHNASSLRSDYTWIIVPVLNVDGYQYSFSTERFWRKNRSFGRGGCIGVDLNRNFNHQFGGAGTSADPCNMLYHGRHAFSEPETYALGRYLLSRRNELKVFLDIHSFGQLIMSPWGHTRRYSPHYKSIQEPLMKRMSDAIAAVHGRKFTYGSACIVIYPTTGDATDWTYANLGVVHSYSIELRPTVFQDERGFIVPPEQIVDSGSEILNGMIELVRNLDD</sequence>
<dbReference type="OrthoDB" id="3626597at2759"/>
<dbReference type="CDD" id="cd03860">
    <property type="entry name" value="M14_CP_A-B_like"/>
    <property type="match status" value="1"/>
</dbReference>
<evidence type="ECO:0000259" key="18">
    <source>
        <dbReference type="PROSITE" id="PS52035"/>
    </source>
</evidence>
<comment type="subcellular location">
    <subcellularLocation>
        <location evidence="3">Secreted</location>
    </subcellularLocation>
</comment>
<evidence type="ECO:0000256" key="16">
    <source>
        <dbReference type="ARBA" id="ARBA00057299"/>
    </source>
</evidence>
<evidence type="ECO:0000256" key="10">
    <source>
        <dbReference type="ARBA" id="ARBA00022801"/>
    </source>
</evidence>
<dbReference type="Pfam" id="PF00246">
    <property type="entry name" value="Peptidase_M14"/>
    <property type="match status" value="1"/>
</dbReference>
<dbReference type="SMART" id="SM00631">
    <property type="entry name" value="Zn_pept"/>
    <property type="match status" value="1"/>
</dbReference>
<dbReference type="Proteomes" id="UP001152795">
    <property type="component" value="Unassembled WGS sequence"/>
</dbReference>
<comment type="cofactor">
    <cofactor evidence="1">
        <name>Zn(2+)</name>
        <dbReference type="ChEBI" id="CHEBI:29105"/>
    </cofactor>
</comment>
<keyword evidence="14" id="KW-0865">Zymogen</keyword>
<accession>A0A6S7FVX0</accession>
<feature type="active site" description="Proton donor/acceptor" evidence="17">
    <location>
        <position position="441"/>
    </location>
</feature>
<dbReference type="Gene3D" id="3.40.630.10">
    <property type="entry name" value="Zn peptidases"/>
    <property type="match status" value="1"/>
</dbReference>
<keyword evidence="20" id="KW-1185">Reference proteome</keyword>
<evidence type="ECO:0000256" key="14">
    <source>
        <dbReference type="ARBA" id="ARBA00023145"/>
    </source>
</evidence>
<comment type="function">
    <text evidence="16">Involved in the digestion of the blood meal.</text>
</comment>
<dbReference type="EMBL" id="CACRXK020000291">
    <property type="protein sequence ID" value="CAB3980439.1"/>
    <property type="molecule type" value="Genomic_DNA"/>
</dbReference>
<organism evidence="19 20">
    <name type="scientific">Paramuricea clavata</name>
    <name type="common">Red gorgonian</name>
    <name type="synonym">Violescent sea-whip</name>
    <dbReference type="NCBI Taxonomy" id="317549"/>
    <lineage>
        <taxon>Eukaryota</taxon>
        <taxon>Metazoa</taxon>
        <taxon>Cnidaria</taxon>
        <taxon>Anthozoa</taxon>
        <taxon>Octocorallia</taxon>
        <taxon>Malacalcyonacea</taxon>
        <taxon>Plexauridae</taxon>
        <taxon>Paramuricea</taxon>
    </lineage>
</organism>
<evidence type="ECO:0000256" key="12">
    <source>
        <dbReference type="ARBA" id="ARBA00023026"/>
    </source>
</evidence>
<dbReference type="PANTHER" id="PTHR11705">
    <property type="entry name" value="PROTEASE FAMILY M14 CARBOXYPEPTIDASE A,B"/>
    <property type="match status" value="1"/>
</dbReference>
<comment type="function">
    <text evidence="2">Extracellular metalloprotease that contributes to pathogenicity.</text>
</comment>
<feature type="domain" description="Peptidase M14" evidence="18">
    <location>
        <begin position="182"/>
        <end position="478"/>
    </location>
</feature>